<organism evidence="2 3">
    <name type="scientific">Paratrimastix pyriformis</name>
    <dbReference type="NCBI Taxonomy" id="342808"/>
    <lineage>
        <taxon>Eukaryota</taxon>
        <taxon>Metamonada</taxon>
        <taxon>Preaxostyla</taxon>
        <taxon>Paratrimastigidae</taxon>
        <taxon>Paratrimastix</taxon>
    </lineage>
</organism>
<keyword evidence="3" id="KW-1185">Reference proteome</keyword>
<dbReference type="PANTHER" id="PTHR16897:SF2">
    <property type="entry name" value="OS03G0226600 PROTEIN"/>
    <property type="match status" value="1"/>
</dbReference>
<proteinExistence type="predicted"/>
<evidence type="ECO:0000313" key="3">
    <source>
        <dbReference type="Proteomes" id="UP001141327"/>
    </source>
</evidence>
<sequence>MATMEESLTYFFFQNIDLRPGLHFVRIRAINRAGFTGRSPTGSSSTRPRPGRPEPGALPAVPFLLTTINATWAGAFSDPESGLLSVTWMVGATQSSSELYVVTYAPSVGGDLLLMNQELTHGARYYITVRLRGGHHPTVRGTVYLGTSGVERRFHTDPTTIAASWFGFSDPESPIDSIDVSLFLVEGTAPTLVAHARLEPEVLNHTFAGLELVAPADYFFRVRYTNGADRYTDGESVTFRVDATGPTVGMVFDGCGQLRVDEQWQLDGSYLCASWEGLDSPDEYNPLASLFYAVGTDPAAGLLADTVGWTALAEGMTKDSVVPRFVRLEGLSLTPGVRYYFTVNATLQSGALRSVTSNGLIIDQSPPLTDEVAVLFAPHVARRTGLQVSWLGWKDPESNISSYAWALYSQSPPALVYPLAYAGFTQTVTVPTDALPRGPYHLMLQATNGVGLTATVNASTFMVVEDAPTGGTVWLGSDCETSTRAHRPYQMDAEAVRACWDVMADPSGFGGLVHYGLQIFVNHAPTPAYTATLLPGVSTHLANLSGSPLHNGDVLVVTVTGINEAGLRTAVTSPSLAIDNGSPTVNYLRDGEVPASEAEYVAKRQVAAVWSFSAGSGMAKYEVQVRNGSCTGPTLTGWTLLNGTATGYAFPPAEVQYDAAGRELLVVAVRATSQVGTVAELCTNGARFDGAPPTVGRCWVVGSRPSAALGLLEWPELPVESALAGAAFPVGSKDGGAYPFLPAAGERCLTVAWDGFADNQAGIAEYTLAVGKNPLSHSVAGPLSVGLRSPYTLCGLPEDQPLFVTVCARDYAGRESCNATQRQVVLHAAAMPVATAIRGRTPSGNEVGCEAGAVTGAGAVAEWDCWGLAEGLALTTATTAAPNGSLTMQVYLDASLAEGLCAAEWWVGSARLEEDLVARTPVALLDAAAVPAAVNLTVPLWTHLSTYYLHVRTYSCLREASLTAVAVHVSRAVPGLRAEGMTVSLLSGAAEAEAEAAAGGGALQVQWAAIGAPEDVPLLRQEWTVRDQADPLGASESGVLGPAATGFRTANGTWLVEGHVYEILHRAVSKAPGSDSLTVVPVIYDRSPPAVGDLHSWQEALAEEDLWALSNSPATAATFTGRLCAEWNVTDPQSGVRAVVVRWTAGPRATSVNGEAATGATGATGAVLGQWDSRAASDPRASRACVGPLVMANPLVAGQRLYATITVTNGMGLAQTAMARVARLVLPGPGTVRAGCGGTTTGSSGGSSLLEPLQTDPVACAQWSGFDPAGRRLYPEDDPEELAGTRPHKFYVALGKAPGHILAEREVLAPSDATAAASLLQFAAGSGGDDERVTLHDGETYWVQVRAVTPFGQERVLFVRAEWVCTGSSSSGAGTGGGVVRSALATRGCDTAAATNTGIIAANAPAAVNTSSNSGGGLPTSAAIKLVWIEAGQLRDNVTRLQYEVYADDLPAHVALGPANVSLAGVPWEAFSTQTAARRYTLLLPLTQLPAPEGVLRCGRLYRARVTAISGFGLSHSRVSEPFLYCETNTVTGAFDPAAAQVAGTYAIDSRSLFDGYLGLFCTTSAAGAAATATSASLSQAFTVSSSPFFNLLESGRYTLPLSNIAALRLAAGLPFLPLGCDYARHHLLASSFTHHHSPCHLPCAANAGSWCQVQLRTRYRPESAGDLIAAPVARSDPFQIDNSPPTAQWNCGFTEGRWVPATQAGLPLWCQYTASDPQSAIVSVKWALGTRPNATDLLDFTECNATTAATAAAGTATGMCTAPGPTLAGILQSPGIASVWASAVVANGVGLQAWAATSVRLARSPPALREAWLECVRESPTTTGRTLAAPVWMAAVGWRELTDLAGSGVANMTVTLYSSAGAQVAQRVLPAPGTAAAVGAGASPDATGRVTFAIATPSASGRVLCPYSARLVYCDRTGRCLAQTLLP</sequence>
<name>A0ABQ8UBH2_9EUKA</name>
<reference evidence="2" key="1">
    <citation type="journal article" date="2022" name="bioRxiv">
        <title>Genomics of Preaxostyla Flagellates Illuminates Evolutionary Transitions and the Path Towards Mitochondrial Loss.</title>
        <authorList>
            <person name="Novak L.V.F."/>
            <person name="Treitli S.C."/>
            <person name="Pyrih J."/>
            <person name="Halakuc P."/>
            <person name="Pipaliya S.V."/>
            <person name="Vacek V."/>
            <person name="Brzon O."/>
            <person name="Soukal P."/>
            <person name="Eme L."/>
            <person name="Dacks J.B."/>
            <person name="Karnkowska A."/>
            <person name="Elias M."/>
            <person name="Hampl V."/>
        </authorList>
    </citation>
    <scope>NUCLEOTIDE SEQUENCE</scope>
    <source>
        <strain evidence="2">RCP-MX</strain>
    </source>
</reference>
<dbReference type="Proteomes" id="UP001141327">
    <property type="component" value="Unassembled WGS sequence"/>
</dbReference>
<accession>A0ABQ8UBH2</accession>
<dbReference type="EMBL" id="JAPMOS010000064">
    <property type="protein sequence ID" value="KAJ4456641.1"/>
    <property type="molecule type" value="Genomic_DNA"/>
</dbReference>
<evidence type="ECO:0000313" key="2">
    <source>
        <dbReference type="EMBL" id="KAJ4456641.1"/>
    </source>
</evidence>
<evidence type="ECO:0000256" key="1">
    <source>
        <dbReference type="SAM" id="MobiDB-lite"/>
    </source>
</evidence>
<feature type="compositionally biased region" description="Low complexity" evidence="1">
    <location>
        <begin position="36"/>
        <end position="48"/>
    </location>
</feature>
<dbReference type="PANTHER" id="PTHR16897">
    <property type="entry name" value="OS10G0105400 PROTEIN"/>
    <property type="match status" value="1"/>
</dbReference>
<comment type="caution">
    <text evidence="2">The sequence shown here is derived from an EMBL/GenBank/DDBJ whole genome shotgun (WGS) entry which is preliminary data.</text>
</comment>
<feature type="region of interest" description="Disordered" evidence="1">
    <location>
        <begin position="36"/>
        <end position="58"/>
    </location>
</feature>
<protein>
    <submittedName>
        <fullName evidence="2">DNA double-strand break repair Rad50 ATPase</fullName>
    </submittedName>
</protein>
<gene>
    <name evidence="2" type="ORF">PAPYR_8031</name>
</gene>